<dbReference type="Pfam" id="PF00875">
    <property type="entry name" value="DNA_photolyase"/>
    <property type="match status" value="1"/>
</dbReference>
<dbReference type="PROSITE" id="PS00691">
    <property type="entry name" value="DNA_PHOTOLYASES_1_2"/>
    <property type="match status" value="1"/>
</dbReference>
<protein>
    <recommendedName>
        <fullName evidence="8">Photolyase/cryptochrome alpha/beta domain-containing protein</fullName>
    </recommendedName>
</protein>
<dbReference type="GO" id="GO:0032922">
    <property type="term" value="P:circadian regulation of gene expression"/>
    <property type="evidence" value="ECO:0007669"/>
    <property type="project" value="TreeGrafter"/>
</dbReference>
<dbReference type="GO" id="GO:0003677">
    <property type="term" value="F:DNA binding"/>
    <property type="evidence" value="ECO:0007669"/>
    <property type="project" value="TreeGrafter"/>
</dbReference>
<gene>
    <name evidence="9" type="ORF">CANTADRAFT_91368</name>
</gene>
<evidence type="ECO:0000256" key="1">
    <source>
        <dbReference type="ARBA" id="ARBA00005862"/>
    </source>
</evidence>
<dbReference type="Gene3D" id="1.25.40.80">
    <property type="match status" value="1"/>
</dbReference>
<dbReference type="AlphaFoldDB" id="A0A1E4SEL7"/>
<evidence type="ECO:0000256" key="5">
    <source>
        <dbReference type="PIRSR" id="PIRSR602081-1"/>
    </source>
</evidence>
<feature type="binding site" evidence="5">
    <location>
        <position position="387"/>
    </location>
    <ligand>
        <name>FAD</name>
        <dbReference type="ChEBI" id="CHEBI:57692"/>
    </ligand>
</feature>
<dbReference type="GO" id="GO:0071949">
    <property type="term" value="F:FAD binding"/>
    <property type="evidence" value="ECO:0007669"/>
    <property type="project" value="TreeGrafter"/>
</dbReference>
<dbReference type="PANTHER" id="PTHR11455">
    <property type="entry name" value="CRYPTOCHROME"/>
    <property type="match status" value="1"/>
</dbReference>
<dbReference type="GO" id="GO:0043153">
    <property type="term" value="P:entrainment of circadian clock by photoperiod"/>
    <property type="evidence" value="ECO:0007669"/>
    <property type="project" value="TreeGrafter"/>
</dbReference>
<feature type="region of interest" description="Disordered" evidence="7">
    <location>
        <begin position="32"/>
        <end position="52"/>
    </location>
</feature>
<feature type="site" description="Electron transfer via tryptophanyl radical" evidence="6">
    <location>
        <position position="527"/>
    </location>
</feature>
<dbReference type="GO" id="GO:0003904">
    <property type="term" value="F:deoxyribodipyrimidine photo-lyase activity"/>
    <property type="evidence" value="ECO:0007669"/>
    <property type="project" value="TreeGrafter"/>
</dbReference>
<dbReference type="InterPro" id="IPR002081">
    <property type="entry name" value="Cryptochrome/DNA_photolyase_1"/>
</dbReference>
<dbReference type="GO" id="GO:0006139">
    <property type="term" value="P:nucleobase-containing compound metabolic process"/>
    <property type="evidence" value="ECO:0007669"/>
    <property type="project" value="UniProtKB-ARBA"/>
</dbReference>
<dbReference type="InterPro" id="IPR036134">
    <property type="entry name" value="Crypto/Photolyase_FAD-like_sf"/>
</dbReference>
<evidence type="ECO:0000259" key="8">
    <source>
        <dbReference type="PROSITE" id="PS51645"/>
    </source>
</evidence>
<feature type="domain" description="Photolyase/cryptochrome alpha/beta" evidence="8">
    <location>
        <begin position="153"/>
        <end position="285"/>
    </location>
</feature>
<dbReference type="PROSITE" id="PS00394">
    <property type="entry name" value="DNA_PHOTOLYASES_1_1"/>
    <property type="match status" value="1"/>
</dbReference>
<dbReference type="STRING" id="984487.A0A1E4SEL7"/>
<dbReference type="EMBL" id="KV453914">
    <property type="protein sequence ID" value="ODV77920.1"/>
    <property type="molecule type" value="Genomic_DNA"/>
</dbReference>
<dbReference type="GO" id="GO:0006950">
    <property type="term" value="P:response to stress"/>
    <property type="evidence" value="ECO:0007669"/>
    <property type="project" value="UniProtKB-ARBA"/>
</dbReference>
<dbReference type="GeneID" id="30985949"/>
<evidence type="ECO:0000256" key="3">
    <source>
        <dbReference type="ARBA" id="ARBA00022827"/>
    </source>
</evidence>
<keyword evidence="3 5" id="KW-0274">FAD</keyword>
<dbReference type="InterPro" id="IPR018394">
    <property type="entry name" value="DNA_photolyase_1_CS_C"/>
</dbReference>
<dbReference type="Pfam" id="PF03441">
    <property type="entry name" value="FAD_binding_7"/>
    <property type="match status" value="1"/>
</dbReference>
<dbReference type="InterPro" id="IPR005101">
    <property type="entry name" value="Cryptochr/Photolyase_FAD-bd"/>
</dbReference>
<dbReference type="PROSITE" id="PS51645">
    <property type="entry name" value="PHR_CRY_ALPHA_BETA"/>
    <property type="match status" value="1"/>
</dbReference>
<keyword evidence="2 5" id="KW-0285">Flavoprotein</keyword>
<sequence>MSRARDIVAPSNHPPVLAFSANLPPVIHQSLSSDSLHPSAKHSVVNHSPSCSPTDHTIAQFTTVVRKALSLPSRFVLPARFATMPSPAKKLRLDPAVYSSKWYPHNNHLPLKWFTKYLDDANKPFYQLQALREHQHARLAEANRLLPGSSSQPAVAYVLTRDFRLADNPALYHASELAAALEAPLVVVYPYSLESLQAHGTSAWSLLLQFDLLQLLSRAFSAKNVPLVVLNVPEKNKLDSLLVSFLASNNVGYVFANIEYEVDELRQHIALASCSKFQFFCFHHQCVVEPGKLATQKGTQYSVFTPWYRSWNAYVKANKNILHPLPEPDFANQPSFDLSRYSKPEYQLPEFPWQFKGEDYYNEHYRVTDLNQPLEHFRDAIPTILDYENVKLDVNKPTSSMSHYLAVGAITTRILIEELHKAKAIKTIDSGNSNAVSYVRQLAWRDFYRHILCNWPHVCMNRPFQLDYLDVKWEQLDETALSKWCEGKTGFPIVDALMRQLKQTGYMNNRSRMIVASFLSKNLLLDWRLGEAHFMENLIDGDFASNNGGWGFCASVGVDPQPYFRVFNPYLQSEKFDKEGTFIKKWVPELKDIEGKSIHNPYGSKISAN</sequence>
<dbReference type="PRINTS" id="PR00147">
    <property type="entry name" value="DNAPHOTLYASE"/>
</dbReference>
<feature type="site" description="Electron transfer via tryptophanyl radical" evidence="6">
    <location>
        <position position="473"/>
    </location>
</feature>
<evidence type="ECO:0000256" key="7">
    <source>
        <dbReference type="SAM" id="MobiDB-lite"/>
    </source>
</evidence>
<dbReference type="InterPro" id="IPR014729">
    <property type="entry name" value="Rossmann-like_a/b/a_fold"/>
</dbReference>
<dbReference type="PANTHER" id="PTHR11455:SF18">
    <property type="entry name" value="SI:CH1073-390K14.1"/>
    <property type="match status" value="1"/>
</dbReference>
<feature type="site" description="Electron transfer via tryptophanyl radical" evidence="6">
    <location>
        <position position="550"/>
    </location>
</feature>
<dbReference type="SUPFAM" id="SSF52425">
    <property type="entry name" value="Cryptochrome/photolyase, N-terminal domain"/>
    <property type="match status" value="1"/>
</dbReference>
<evidence type="ECO:0000256" key="2">
    <source>
        <dbReference type="ARBA" id="ARBA00022630"/>
    </source>
</evidence>
<dbReference type="InterPro" id="IPR006050">
    <property type="entry name" value="DNA_photolyase_N"/>
</dbReference>
<evidence type="ECO:0000256" key="6">
    <source>
        <dbReference type="PIRSR" id="PIRSR602081-2"/>
    </source>
</evidence>
<evidence type="ECO:0000313" key="9">
    <source>
        <dbReference type="EMBL" id="ODV77920.1"/>
    </source>
</evidence>
<evidence type="ECO:0000256" key="4">
    <source>
        <dbReference type="ARBA" id="ARBA00022991"/>
    </source>
</evidence>
<comment type="similarity">
    <text evidence="1">Belongs to the DNA photolyase class-1 family.</text>
</comment>
<name>A0A1E4SEL7_9ASCO</name>
<feature type="binding site" evidence="5">
    <location>
        <position position="438"/>
    </location>
    <ligand>
        <name>FAD</name>
        <dbReference type="ChEBI" id="CHEBI:57692"/>
    </ligand>
</feature>
<dbReference type="Proteomes" id="UP000094285">
    <property type="component" value="Unassembled WGS sequence"/>
</dbReference>
<comment type="cofactor">
    <cofactor evidence="5">
        <name>FAD</name>
        <dbReference type="ChEBI" id="CHEBI:57692"/>
    </cofactor>
    <text evidence="5">Binds 1 FAD per subunit.</text>
</comment>
<reference evidence="10" key="1">
    <citation type="submission" date="2016-05" db="EMBL/GenBank/DDBJ databases">
        <title>Comparative genomics of biotechnologically important yeasts.</title>
        <authorList>
            <consortium name="DOE Joint Genome Institute"/>
            <person name="Riley R."/>
            <person name="Haridas S."/>
            <person name="Wolfe K.H."/>
            <person name="Lopes M.R."/>
            <person name="Hittinger C.T."/>
            <person name="Goker M."/>
            <person name="Salamov A."/>
            <person name="Wisecaver J."/>
            <person name="Long T.M."/>
            <person name="Aerts A.L."/>
            <person name="Barry K."/>
            <person name="Choi C."/>
            <person name="Clum A."/>
            <person name="Coughlan A.Y."/>
            <person name="Deshpande S."/>
            <person name="Douglass A.P."/>
            <person name="Hanson S.J."/>
            <person name="Klenk H.-P."/>
            <person name="Labutti K."/>
            <person name="Lapidus A."/>
            <person name="Lindquist E."/>
            <person name="Lipzen A."/>
            <person name="Meier-Kolthoff J.P."/>
            <person name="Ohm R.A."/>
            <person name="Otillar R.P."/>
            <person name="Pangilinan J."/>
            <person name="Peng Y."/>
            <person name="Rokas A."/>
            <person name="Rosa C.A."/>
            <person name="Scheuner C."/>
            <person name="Sibirny A.A."/>
            <person name="Slot J.C."/>
            <person name="Stielow J.B."/>
            <person name="Sun H."/>
            <person name="Kurtzman C.P."/>
            <person name="Blackwell M."/>
            <person name="Grigoriev I.V."/>
            <person name="Jeffries T.W."/>
        </authorList>
    </citation>
    <scope>NUCLEOTIDE SEQUENCE [LARGE SCALE GENOMIC DNA]</scope>
    <source>
        <strain evidence="10">NRRL Y-17324</strain>
    </source>
</reference>
<accession>A0A1E4SEL7</accession>
<feature type="binding site" evidence="5">
    <location>
        <begin position="540"/>
        <end position="542"/>
    </location>
    <ligand>
        <name>FAD</name>
        <dbReference type="ChEBI" id="CHEBI:57692"/>
    </ligand>
</feature>
<organism evidence="9 10">
    <name type="scientific">Suhomyces tanzawaensis NRRL Y-17324</name>
    <dbReference type="NCBI Taxonomy" id="984487"/>
    <lineage>
        <taxon>Eukaryota</taxon>
        <taxon>Fungi</taxon>
        <taxon>Dikarya</taxon>
        <taxon>Ascomycota</taxon>
        <taxon>Saccharomycotina</taxon>
        <taxon>Pichiomycetes</taxon>
        <taxon>Debaryomycetaceae</taxon>
        <taxon>Suhomyces</taxon>
    </lineage>
</organism>
<dbReference type="RefSeq" id="XP_020063042.1">
    <property type="nucleotide sequence ID" value="XM_020211813.1"/>
</dbReference>
<feature type="binding site" evidence="5">
    <location>
        <begin position="398"/>
        <end position="402"/>
    </location>
    <ligand>
        <name>FAD</name>
        <dbReference type="ChEBI" id="CHEBI:57692"/>
    </ligand>
</feature>
<dbReference type="GO" id="GO:0005634">
    <property type="term" value="C:nucleus"/>
    <property type="evidence" value="ECO:0007669"/>
    <property type="project" value="TreeGrafter"/>
</dbReference>
<dbReference type="Gene3D" id="1.10.579.10">
    <property type="entry name" value="DNA Cyclobutane Dipyrimidine Photolyase, subunit A, domain 3"/>
    <property type="match status" value="1"/>
</dbReference>
<keyword evidence="10" id="KW-1185">Reference proteome</keyword>
<dbReference type="GO" id="GO:0005737">
    <property type="term" value="C:cytoplasm"/>
    <property type="evidence" value="ECO:0007669"/>
    <property type="project" value="TreeGrafter"/>
</dbReference>
<feature type="binding site" evidence="5">
    <location>
        <begin position="441"/>
        <end position="448"/>
    </location>
    <ligand>
        <name>FAD</name>
        <dbReference type="ChEBI" id="CHEBI:57692"/>
    </ligand>
</feature>
<evidence type="ECO:0000313" key="10">
    <source>
        <dbReference type="Proteomes" id="UP000094285"/>
    </source>
</evidence>
<proteinExistence type="inferred from homology"/>
<dbReference type="InterPro" id="IPR036155">
    <property type="entry name" value="Crypto/Photolyase_N_sf"/>
</dbReference>
<dbReference type="SUPFAM" id="SSF48173">
    <property type="entry name" value="Cryptochrome/photolyase FAD-binding domain"/>
    <property type="match status" value="1"/>
</dbReference>
<keyword evidence="4" id="KW-0157">Chromophore</keyword>
<dbReference type="OrthoDB" id="435881at2759"/>
<dbReference type="Gene3D" id="3.40.50.620">
    <property type="entry name" value="HUPs"/>
    <property type="match status" value="1"/>
</dbReference>